<evidence type="ECO:0000313" key="3">
    <source>
        <dbReference type="EMBL" id="SDS82770.1"/>
    </source>
</evidence>
<dbReference type="PROSITE" id="PS51841">
    <property type="entry name" value="LTD"/>
    <property type="match status" value="1"/>
</dbReference>
<organism evidence="3 4">
    <name type="scientific">Nocardioides scoriae</name>
    <dbReference type="NCBI Taxonomy" id="642780"/>
    <lineage>
        <taxon>Bacteria</taxon>
        <taxon>Bacillati</taxon>
        <taxon>Actinomycetota</taxon>
        <taxon>Actinomycetes</taxon>
        <taxon>Propionibacteriales</taxon>
        <taxon>Nocardioidaceae</taxon>
        <taxon>Nocardioides</taxon>
    </lineage>
</organism>
<dbReference type="InterPro" id="IPR047971">
    <property type="entry name" value="ExeM-like"/>
</dbReference>
<dbReference type="PANTHER" id="PTHR42834:SF1">
    <property type="entry name" value="ENDONUCLEASE_EXONUCLEASE_PHOSPHATASE FAMILY PROTEIN (AFU_ORTHOLOGUE AFUA_3G09210)"/>
    <property type="match status" value="1"/>
</dbReference>
<dbReference type="Pfam" id="PF00932">
    <property type="entry name" value="LTD"/>
    <property type="match status" value="1"/>
</dbReference>
<dbReference type="AlphaFoldDB" id="A0A1H1VDR6"/>
<gene>
    <name evidence="3" type="ORF">SAMN04488570_2796</name>
</gene>
<dbReference type="PANTHER" id="PTHR42834">
    <property type="entry name" value="ENDONUCLEASE/EXONUCLEASE/PHOSPHATASE FAMILY PROTEIN (AFU_ORTHOLOGUE AFUA_3G09210)"/>
    <property type="match status" value="1"/>
</dbReference>
<feature type="compositionally biased region" description="Low complexity" evidence="1">
    <location>
        <begin position="209"/>
        <end position="223"/>
    </location>
</feature>
<dbReference type="InterPro" id="IPR036691">
    <property type="entry name" value="Endo/exonu/phosph_ase_sf"/>
</dbReference>
<dbReference type="GO" id="GO:0003824">
    <property type="term" value="F:catalytic activity"/>
    <property type="evidence" value="ECO:0007669"/>
    <property type="project" value="InterPro"/>
</dbReference>
<reference evidence="4" key="1">
    <citation type="submission" date="2016-10" db="EMBL/GenBank/DDBJ databases">
        <authorList>
            <person name="Varghese N."/>
            <person name="Submissions S."/>
        </authorList>
    </citation>
    <scope>NUCLEOTIDE SEQUENCE [LARGE SCALE GENOMIC DNA]</scope>
    <source>
        <strain evidence="4">DSM 22127</strain>
    </source>
</reference>
<dbReference type="CDD" id="cd04486">
    <property type="entry name" value="YhcR_OBF_like"/>
    <property type="match status" value="1"/>
</dbReference>
<name>A0A1H1VDR6_9ACTN</name>
<proteinExistence type="predicted"/>
<accession>A0A1H1VDR6</accession>
<evidence type="ECO:0000256" key="1">
    <source>
        <dbReference type="SAM" id="MobiDB-lite"/>
    </source>
</evidence>
<dbReference type="RefSeq" id="WP_091730772.1">
    <property type="nucleotide sequence ID" value="NZ_LT629757.1"/>
</dbReference>
<dbReference type="Gene3D" id="3.60.10.10">
    <property type="entry name" value="Endonuclease/exonuclease/phosphatase"/>
    <property type="match status" value="1"/>
</dbReference>
<dbReference type="OrthoDB" id="1016457at2"/>
<feature type="domain" description="LTD" evidence="2">
    <location>
        <begin position="31"/>
        <end position="173"/>
    </location>
</feature>
<dbReference type="Proteomes" id="UP000198859">
    <property type="component" value="Chromosome I"/>
</dbReference>
<dbReference type="EMBL" id="LT629757">
    <property type="protein sequence ID" value="SDS82770.1"/>
    <property type="molecule type" value="Genomic_DNA"/>
</dbReference>
<sequence>MHPALRPARHRALVPGLTALAVGLVPLALVASPSAAAPAGDRVVVSEVYAGGGSAASTLARDYVELFNPTSAPVSLDGTSVQYRSAAGAGNPSGVTPLTGSVPAGGYYLVALSGSGSGTGAGALPTPDASGSTALGATGGTVFLARQTTALDAPATGSVTGDPRILDLVGYGSSGTFEKAASATSTTSTSVARAAGGTDTDDNASDLVAGAPTPKAAPAGAGTTPPPAAVDATIAEVQGTGAASPLAGRRVRTTGVVTAAYPTGGFNGFFLQTAGTGGSAEGRTGSDAVFVYGSAATRAVTVGQHVQVTGTVSEYQGMTQLTPASAAEVVALSAPASVRPTTTTWPRTDAERERLEGMLLSPRGRFTVADNYALNQYAEIGLASGTTPLFQPTEVADPSDAAAIAAVRADNAARSVTLDDGSSTNFFTAKDTPLPYLTQDRVIRVGAPVAFDAPVVLDYRFSQWRFQPTDQLTADEPLPVTFADTRTARPAAVGGRLKLASFNVLNYFPTTGEDFEAAGGSCTYYTDRAGNPDTVDSCEGPSGDGPRGAAQADDLARQQAKVVDALTRLDADVVSVEELENSARLGQDRDAAIATLVGALNARAGSRTWDYVRSPASADSAAAQADEDVIRTGFVYQRAQVRPVGASVIDDVAVFDNARDPLAQVFEPRRSGGKNSRFVLVVNHFKSKGSGAAGDGDTGQGASNKARVAQARELVDFAARQARTVRSGRVFLAGDFNAYTREDPMQVLRDAGYTDLGSDRAPEEHTYLFDGLVGSLDHVLANPAALRTVRGAHVWNISSVEPVALEYSRFNYNATDFFVPDAYRSSDHDPLLVGIDPRPGRRSTGR</sequence>
<feature type="compositionally biased region" description="Low complexity" evidence="1">
    <location>
        <begin position="180"/>
        <end position="195"/>
    </location>
</feature>
<evidence type="ECO:0000313" key="4">
    <source>
        <dbReference type="Proteomes" id="UP000198859"/>
    </source>
</evidence>
<evidence type="ECO:0000259" key="2">
    <source>
        <dbReference type="PROSITE" id="PS51841"/>
    </source>
</evidence>
<feature type="region of interest" description="Disordered" evidence="1">
    <location>
        <begin position="179"/>
        <end position="228"/>
    </location>
</feature>
<dbReference type="Pfam" id="PF03372">
    <property type="entry name" value="Exo_endo_phos"/>
    <property type="match status" value="1"/>
</dbReference>
<dbReference type="InterPro" id="IPR001322">
    <property type="entry name" value="Lamin_tail_dom"/>
</dbReference>
<dbReference type="SUPFAM" id="SSF56219">
    <property type="entry name" value="DNase I-like"/>
    <property type="match status" value="1"/>
</dbReference>
<dbReference type="NCBIfam" id="NF033681">
    <property type="entry name" value="ExeM_NucH_DNase"/>
    <property type="match status" value="1"/>
</dbReference>
<dbReference type="STRING" id="642780.SAMN04488570_2796"/>
<dbReference type="CDD" id="cd10283">
    <property type="entry name" value="MnuA_DNase1-like"/>
    <property type="match status" value="1"/>
</dbReference>
<dbReference type="InterPro" id="IPR005135">
    <property type="entry name" value="Endo/exonuclease/phosphatase"/>
</dbReference>
<protein>
    <submittedName>
        <fullName evidence="3">5'-nucleotidase</fullName>
    </submittedName>
</protein>
<keyword evidence="4" id="KW-1185">Reference proteome</keyword>
<feature type="region of interest" description="Disordered" evidence="1">
    <location>
        <begin position="533"/>
        <end position="554"/>
    </location>
</feature>